<keyword evidence="1" id="KW-1133">Transmembrane helix</keyword>
<feature type="transmembrane region" description="Helical" evidence="1">
    <location>
        <begin position="21"/>
        <end position="40"/>
    </location>
</feature>
<proteinExistence type="predicted"/>
<protein>
    <submittedName>
        <fullName evidence="2">Uncharacterized protein</fullName>
    </submittedName>
</protein>
<dbReference type="AlphaFoldDB" id="A0A4R6DGC4"/>
<dbReference type="OrthoDB" id="5019234at2"/>
<sequence>MVVVTDRWVQRLRDGVVPRSWPVHLVASVLVVAAPALIVAEFRSPAFVAEMVRSSRVGSVVLVELLVVLIGVAMSIGTWWSGRRDRRIVGRIRATGHMPAFFLPVLTKGIRTSEDLPRPRPDIWTFDDVGLHGWTPNRDSPVMTVPWAGIREVDLATKDSRGSRIDYALWFDLDGGSPLVLPPRTTLGRPFEAGPGGLETLLPVVRALRSELDHRTTGEHGTSVGS</sequence>
<feature type="transmembrane region" description="Helical" evidence="1">
    <location>
        <begin position="60"/>
        <end position="81"/>
    </location>
</feature>
<gene>
    <name evidence="2" type="ORF">EDF64_1078</name>
</gene>
<dbReference type="Proteomes" id="UP000295764">
    <property type="component" value="Unassembled WGS sequence"/>
</dbReference>
<keyword evidence="1" id="KW-0812">Transmembrane</keyword>
<name>A0A4R6DGC4_9MICO</name>
<organism evidence="2 3">
    <name type="scientific">Curtobacterium flaccumfaciens</name>
    <dbReference type="NCBI Taxonomy" id="2035"/>
    <lineage>
        <taxon>Bacteria</taxon>
        <taxon>Bacillati</taxon>
        <taxon>Actinomycetota</taxon>
        <taxon>Actinomycetes</taxon>
        <taxon>Micrococcales</taxon>
        <taxon>Microbacteriaceae</taxon>
        <taxon>Curtobacterium</taxon>
    </lineage>
</organism>
<comment type="caution">
    <text evidence="2">The sequence shown here is derived from an EMBL/GenBank/DDBJ whole genome shotgun (WGS) entry which is preliminary data.</text>
</comment>
<keyword evidence="1" id="KW-0472">Membrane</keyword>
<reference evidence="2 3" key="1">
    <citation type="submission" date="2019-03" db="EMBL/GenBank/DDBJ databases">
        <title>Genomic analyses of the natural microbiome of Caenorhabditis elegans.</title>
        <authorList>
            <person name="Samuel B."/>
        </authorList>
    </citation>
    <scope>NUCLEOTIDE SEQUENCE [LARGE SCALE GENOMIC DNA]</scope>
    <source>
        <strain evidence="2 3">JUb65</strain>
    </source>
</reference>
<dbReference type="EMBL" id="SNVW01000007">
    <property type="protein sequence ID" value="TDN43583.1"/>
    <property type="molecule type" value="Genomic_DNA"/>
</dbReference>
<evidence type="ECO:0000313" key="2">
    <source>
        <dbReference type="EMBL" id="TDN43583.1"/>
    </source>
</evidence>
<accession>A0A4R6DGC4</accession>
<dbReference type="RefSeq" id="WP_133520033.1">
    <property type="nucleotide sequence ID" value="NZ_SNVW01000007.1"/>
</dbReference>
<evidence type="ECO:0000256" key="1">
    <source>
        <dbReference type="SAM" id="Phobius"/>
    </source>
</evidence>
<evidence type="ECO:0000313" key="3">
    <source>
        <dbReference type="Proteomes" id="UP000295764"/>
    </source>
</evidence>